<keyword evidence="1" id="KW-0812">Transmembrane</keyword>
<comment type="caution">
    <text evidence="2">The sequence shown here is derived from an EMBL/GenBank/DDBJ whole genome shotgun (WGS) entry which is preliminary data.</text>
</comment>
<dbReference type="InParanoid" id="A0A482XIW5"/>
<sequence length="93" mass="10107">MDECYGVPDQVAASIILIALPVGATFSTIIRTLVVYGKLMSTVTTVAVGYKLQRQATSDMRQTTDATRDKRSFHVDKVGATLHHCTCFGINIS</sequence>
<dbReference type="AlphaFoldDB" id="A0A482XIW5"/>
<name>A0A482XIW5_LAOST</name>
<proteinExistence type="predicted"/>
<dbReference type="EMBL" id="QKKF02009095">
    <property type="protein sequence ID" value="RZF45460.1"/>
    <property type="molecule type" value="Genomic_DNA"/>
</dbReference>
<keyword evidence="3" id="KW-1185">Reference proteome</keyword>
<accession>A0A482XIW5</accession>
<protein>
    <submittedName>
        <fullName evidence="2">Uncharacterized protein</fullName>
    </submittedName>
</protein>
<dbReference type="Proteomes" id="UP000291343">
    <property type="component" value="Unassembled WGS sequence"/>
</dbReference>
<reference evidence="2 3" key="1">
    <citation type="journal article" date="2017" name="Gigascience">
        <title>Genome sequence of the small brown planthopper, Laodelphax striatellus.</title>
        <authorList>
            <person name="Zhu J."/>
            <person name="Jiang F."/>
            <person name="Wang X."/>
            <person name="Yang P."/>
            <person name="Bao Y."/>
            <person name="Zhao W."/>
            <person name="Wang W."/>
            <person name="Lu H."/>
            <person name="Wang Q."/>
            <person name="Cui N."/>
            <person name="Li J."/>
            <person name="Chen X."/>
            <person name="Luo L."/>
            <person name="Yu J."/>
            <person name="Kang L."/>
            <person name="Cui F."/>
        </authorList>
    </citation>
    <scope>NUCLEOTIDE SEQUENCE [LARGE SCALE GENOMIC DNA]</scope>
    <source>
        <strain evidence="2">Lst14</strain>
    </source>
</reference>
<evidence type="ECO:0000313" key="2">
    <source>
        <dbReference type="EMBL" id="RZF45460.1"/>
    </source>
</evidence>
<organism evidence="2 3">
    <name type="scientific">Laodelphax striatellus</name>
    <name type="common">Small brown planthopper</name>
    <name type="synonym">Delphax striatella</name>
    <dbReference type="NCBI Taxonomy" id="195883"/>
    <lineage>
        <taxon>Eukaryota</taxon>
        <taxon>Metazoa</taxon>
        <taxon>Ecdysozoa</taxon>
        <taxon>Arthropoda</taxon>
        <taxon>Hexapoda</taxon>
        <taxon>Insecta</taxon>
        <taxon>Pterygota</taxon>
        <taxon>Neoptera</taxon>
        <taxon>Paraneoptera</taxon>
        <taxon>Hemiptera</taxon>
        <taxon>Auchenorrhyncha</taxon>
        <taxon>Fulgoroidea</taxon>
        <taxon>Delphacidae</taxon>
        <taxon>Criomorphinae</taxon>
        <taxon>Laodelphax</taxon>
    </lineage>
</organism>
<evidence type="ECO:0000313" key="3">
    <source>
        <dbReference type="Proteomes" id="UP000291343"/>
    </source>
</evidence>
<keyword evidence="1" id="KW-1133">Transmembrane helix</keyword>
<evidence type="ECO:0000256" key="1">
    <source>
        <dbReference type="SAM" id="Phobius"/>
    </source>
</evidence>
<feature type="transmembrane region" description="Helical" evidence="1">
    <location>
        <begin position="12"/>
        <end position="34"/>
    </location>
</feature>
<keyword evidence="1" id="KW-0472">Membrane</keyword>
<gene>
    <name evidence="2" type="ORF">LSTR_LSTR009331</name>
</gene>